<sequence length="251" mass="27738">MEKETHDFMNVDSFSELPFLRPSPPVKEKGIRLFGKQFSSGDAHKLSSADSESADGNGRGELSSAATNENENGESNRKFECHYCCRNFPTSQALGGHQNAHKRERQQAKRAHLQSAMVHGGYPEAHVYGIMNYNRFGSAPSPPVMPYHSSSSWSSTTIDNNSRFYGGHGLYNSHRPQPITGSPLALWRVPSAHSPSGYSYERAVNPPPLFANDEMKASSLNINAGSSSQNRYLYESKASHVKDHVSLDLHL</sequence>
<dbReference type="OrthoDB" id="9442240at2759"/>
<name>A0A165YC38_DAUCS</name>
<feature type="compositionally biased region" description="Basic residues" evidence="1">
    <location>
        <begin position="99"/>
        <end position="111"/>
    </location>
</feature>
<dbReference type="PANTHER" id="PTHR46547:SF7">
    <property type="entry name" value="ZINC FINGER PROTEIN GIS"/>
    <property type="match status" value="1"/>
</dbReference>
<dbReference type="AlphaFoldDB" id="A0A165YC38"/>
<dbReference type="Gene3D" id="3.30.160.60">
    <property type="entry name" value="Classic Zinc Finger"/>
    <property type="match status" value="1"/>
</dbReference>
<organism evidence="2 3">
    <name type="scientific">Daucus carota subsp. sativus</name>
    <name type="common">Carrot</name>
    <dbReference type="NCBI Taxonomy" id="79200"/>
    <lineage>
        <taxon>Eukaryota</taxon>
        <taxon>Viridiplantae</taxon>
        <taxon>Streptophyta</taxon>
        <taxon>Embryophyta</taxon>
        <taxon>Tracheophyta</taxon>
        <taxon>Spermatophyta</taxon>
        <taxon>Magnoliopsida</taxon>
        <taxon>eudicotyledons</taxon>
        <taxon>Gunneridae</taxon>
        <taxon>Pentapetalae</taxon>
        <taxon>asterids</taxon>
        <taxon>campanulids</taxon>
        <taxon>Apiales</taxon>
        <taxon>Apiaceae</taxon>
        <taxon>Apioideae</taxon>
        <taxon>Scandiceae</taxon>
        <taxon>Daucinae</taxon>
        <taxon>Daucus</taxon>
        <taxon>Daucus sect. Daucus</taxon>
    </lineage>
</organism>
<dbReference type="KEGG" id="dcr:108217723"/>
<dbReference type="GO" id="GO:0010090">
    <property type="term" value="P:trichome morphogenesis"/>
    <property type="evidence" value="ECO:0007669"/>
    <property type="project" value="InterPro"/>
</dbReference>
<reference evidence="2" key="2">
    <citation type="submission" date="2022-03" db="EMBL/GenBank/DDBJ databases">
        <title>Draft title - Genomic analysis of global carrot germplasm unveils the trajectory of domestication and the origin of high carotenoid orange carrot.</title>
        <authorList>
            <person name="Iorizzo M."/>
            <person name="Ellison S."/>
            <person name="Senalik D."/>
            <person name="Macko-Podgorni A."/>
            <person name="Grzebelus D."/>
            <person name="Bostan H."/>
            <person name="Rolling W."/>
            <person name="Curaba J."/>
            <person name="Simon P."/>
        </authorList>
    </citation>
    <scope>NUCLEOTIDE SEQUENCE</scope>
    <source>
        <tissue evidence="2">Leaf</tissue>
    </source>
</reference>
<dbReference type="InterPro" id="IPR036236">
    <property type="entry name" value="Znf_C2H2_sf"/>
</dbReference>
<dbReference type="InterPro" id="IPR044291">
    <property type="entry name" value="GIS/GIS2/ZFP8"/>
</dbReference>
<proteinExistence type="predicted"/>
<evidence type="ECO:0000313" key="3">
    <source>
        <dbReference type="Proteomes" id="UP000077755"/>
    </source>
</evidence>
<keyword evidence="3" id="KW-1185">Reference proteome</keyword>
<feature type="region of interest" description="Disordered" evidence="1">
    <location>
        <begin position="92"/>
        <end position="111"/>
    </location>
</feature>
<dbReference type="OMA" id="TMVHGST"/>
<dbReference type="PANTHER" id="PTHR46547">
    <property type="entry name" value="ZINC FINGER PROTEIN GIS"/>
    <property type="match status" value="1"/>
</dbReference>
<dbReference type="Proteomes" id="UP000077755">
    <property type="component" value="Chromosome 4"/>
</dbReference>
<dbReference type="EMBL" id="CP093346">
    <property type="protein sequence ID" value="WOG98003.1"/>
    <property type="molecule type" value="Genomic_DNA"/>
</dbReference>
<feature type="region of interest" description="Disordered" evidence="1">
    <location>
        <begin position="1"/>
        <end position="73"/>
    </location>
</feature>
<dbReference type="InterPro" id="IPR013087">
    <property type="entry name" value="Znf_C2H2_type"/>
</dbReference>
<dbReference type="PROSITE" id="PS50157">
    <property type="entry name" value="ZINC_FINGER_C2H2_2"/>
    <property type="match status" value="1"/>
</dbReference>
<reference evidence="2" key="1">
    <citation type="journal article" date="2016" name="Nat. Genet.">
        <title>A high-quality carrot genome assembly provides new insights into carotenoid accumulation and asterid genome evolution.</title>
        <authorList>
            <person name="Iorizzo M."/>
            <person name="Ellison S."/>
            <person name="Senalik D."/>
            <person name="Zeng P."/>
            <person name="Satapoomin P."/>
            <person name="Huang J."/>
            <person name="Bowman M."/>
            <person name="Iovene M."/>
            <person name="Sanseverino W."/>
            <person name="Cavagnaro P."/>
            <person name="Yildiz M."/>
            <person name="Macko-Podgorni A."/>
            <person name="Moranska E."/>
            <person name="Grzebelus E."/>
            <person name="Grzebelus D."/>
            <person name="Ashrafi H."/>
            <person name="Zheng Z."/>
            <person name="Cheng S."/>
            <person name="Spooner D."/>
            <person name="Van Deynze A."/>
            <person name="Simon P."/>
        </authorList>
    </citation>
    <scope>NUCLEOTIDE SEQUENCE</scope>
    <source>
        <tissue evidence="2">Leaf</tissue>
    </source>
</reference>
<protein>
    <submittedName>
        <fullName evidence="2">Uncharacterized protein</fullName>
    </submittedName>
</protein>
<dbReference type="PROSITE" id="PS00028">
    <property type="entry name" value="ZINC_FINGER_C2H2_1"/>
    <property type="match status" value="1"/>
</dbReference>
<evidence type="ECO:0000313" key="2">
    <source>
        <dbReference type="EMBL" id="WOG98003.1"/>
    </source>
</evidence>
<dbReference type="GO" id="GO:0009739">
    <property type="term" value="P:response to gibberellin"/>
    <property type="evidence" value="ECO:0007669"/>
    <property type="project" value="InterPro"/>
</dbReference>
<dbReference type="Gramene" id="KZM98969">
    <property type="protein sequence ID" value="KZM98969"/>
    <property type="gene ID" value="DCAR_013669"/>
</dbReference>
<dbReference type="SUPFAM" id="SSF57667">
    <property type="entry name" value="beta-beta-alpha zinc fingers"/>
    <property type="match status" value="1"/>
</dbReference>
<accession>A0A165YC38</accession>
<dbReference type="GO" id="GO:0003700">
    <property type="term" value="F:DNA-binding transcription factor activity"/>
    <property type="evidence" value="ECO:0007669"/>
    <property type="project" value="InterPro"/>
</dbReference>
<evidence type="ECO:0000256" key="1">
    <source>
        <dbReference type="SAM" id="MobiDB-lite"/>
    </source>
</evidence>
<gene>
    <name evidence="2" type="ORF">DCAR_0417344</name>
</gene>